<reference evidence="2" key="1">
    <citation type="submission" date="2023-04" db="EMBL/GenBank/DDBJ databases">
        <authorList>
            <consortium name="ELIXIR-Norway"/>
        </authorList>
    </citation>
    <scope>NUCLEOTIDE SEQUENCE [LARGE SCALE GENOMIC DNA]</scope>
</reference>
<proteinExistence type="predicted"/>
<evidence type="ECO:0000313" key="3">
    <source>
        <dbReference type="Proteomes" id="UP001176941"/>
    </source>
</evidence>
<evidence type="ECO:0000313" key="2">
    <source>
        <dbReference type="EMBL" id="CAI9165176.1"/>
    </source>
</evidence>
<feature type="compositionally biased region" description="Basic residues" evidence="1">
    <location>
        <begin position="186"/>
        <end position="198"/>
    </location>
</feature>
<evidence type="ECO:0000256" key="1">
    <source>
        <dbReference type="SAM" id="MobiDB-lite"/>
    </source>
</evidence>
<feature type="compositionally biased region" description="Basic and acidic residues" evidence="1">
    <location>
        <begin position="166"/>
        <end position="181"/>
    </location>
</feature>
<sequence>MVAQTALPGPAPKEQSPSRSPAPSGLGGAFSLRAIEGAAQSGGCGSALGVASPALVRTPLAAARKTGSRQHWAQVCPPMPRPRAQQTERCPKTLRQQAAWGPVPDATLRTFEDAPIPDDVSPLPSSQIAPPLTPRGVRPGFPPEPGSQREGDRREVEAPFPSLVAADREPTAPPAGHDRKCAAPHPHPRPRKGKRTKTAPRSPPRVDELSRVVVVVCDNKDGISKRWGGVGRGILEPPRAGQQERGSGRMHKSADARRPDTLQAVRDILWLLAVVGCENSLCAEDILFCKEIETVEKIQTEILKLKNTMNEMKINKTENINVRMDQAEERKYKLENHILKIIHSEEKKEKRMKKNE</sequence>
<feature type="compositionally biased region" description="Basic and acidic residues" evidence="1">
    <location>
        <begin position="147"/>
        <end position="157"/>
    </location>
</feature>
<feature type="region of interest" description="Disordered" evidence="1">
    <location>
        <begin position="1"/>
        <end position="29"/>
    </location>
</feature>
<dbReference type="Proteomes" id="UP001176941">
    <property type="component" value="Chromosome 24"/>
</dbReference>
<keyword evidence="3" id="KW-1185">Reference proteome</keyword>
<feature type="region of interest" description="Disordered" evidence="1">
    <location>
        <begin position="229"/>
        <end position="257"/>
    </location>
</feature>
<accession>A0ABN8YW14</accession>
<name>A0ABN8YW14_RANTA</name>
<dbReference type="EMBL" id="OX459960">
    <property type="protein sequence ID" value="CAI9165176.1"/>
    <property type="molecule type" value="Genomic_DNA"/>
</dbReference>
<feature type="region of interest" description="Disordered" evidence="1">
    <location>
        <begin position="61"/>
        <end position="205"/>
    </location>
</feature>
<gene>
    <name evidence="2" type="ORF">MRATA1EN1_LOCUS14138</name>
</gene>
<organism evidence="2 3">
    <name type="scientific">Rangifer tarandus platyrhynchus</name>
    <name type="common">Svalbard reindeer</name>
    <dbReference type="NCBI Taxonomy" id="3082113"/>
    <lineage>
        <taxon>Eukaryota</taxon>
        <taxon>Metazoa</taxon>
        <taxon>Chordata</taxon>
        <taxon>Craniata</taxon>
        <taxon>Vertebrata</taxon>
        <taxon>Euteleostomi</taxon>
        <taxon>Mammalia</taxon>
        <taxon>Eutheria</taxon>
        <taxon>Laurasiatheria</taxon>
        <taxon>Artiodactyla</taxon>
        <taxon>Ruminantia</taxon>
        <taxon>Pecora</taxon>
        <taxon>Cervidae</taxon>
        <taxon>Odocoileinae</taxon>
        <taxon>Rangifer</taxon>
    </lineage>
</organism>
<protein>
    <submittedName>
        <fullName evidence="2">Uncharacterized protein</fullName>
    </submittedName>
</protein>